<gene>
    <name evidence="9" type="ORF">SAMN06265218_106129</name>
</gene>
<evidence type="ECO:0000256" key="5">
    <source>
        <dbReference type="ARBA" id="ARBA00022777"/>
    </source>
</evidence>
<dbReference type="Proteomes" id="UP000317593">
    <property type="component" value="Unassembled WGS sequence"/>
</dbReference>
<keyword evidence="5 9" id="KW-0418">Kinase</keyword>
<dbReference type="InterPro" id="IPR003594">
    <property type="entry name" value="HATPase_dom"/>
</dbReference>
<dbReference type="Pfam" id="PF02518">
    <property type="entry name" value="HATPase_c"/>
    <property type="match status" value="1"/>
</dbReference>
<dbReference type="InterPro" id="IPR004358">
    <property type="entry name" value="Sig_transdc_His_kin-like_C"/>
</dbReference>
<dbReference type="SMART" id="SM00387">
    <property type="entry name" value="HATPase_c"/>
    <property type="match status" value="1"/>
</dbReference>
<dbReference type="CDD" id="cd00082">
    <property type="entry name" value="HisKA"/>
    <property type="match status" value="1"/>
</dbReference>
<dbReference type="InterPro" id="IPR050736">
    <property type="entry name" value="Sensor_HK_Regulatory"/>
</dbReference>
<evidence type="ECO:0000259" key="8">
    <source>
        <dbReference type="PROSITE" id="PS50109"/>
    </source>
</evidence>
<evidence type="ECO:0000256" key="7">
    <source>
        <dbReference type="SAM" id="MobiDB-lite"/>
    </source>
</evidence>
<dbReference type="SMART" id="SM00388">
    <property type="entry name" value="HisKA"/>
    <property type="match status" value="1"/>
</dbReference>
<evidence type="ECO:0000313" key="10">
    <source>
        <dbReference type="Proteomes" id="UP000317593"/>
    </source>
</evidence>
<feature type="region of interest" description="Disordered" evidence="7">
    <location>
        <begin position="1"/>
        <end position="21"/>
    </location>
</feature>
<dbReference type="InterPro" id="IPR036890">
    <property type="entry name" value="HATPase_C_sf"/>
</dbReference>
<comment type="catalytic activity">
    <reaction evidence="1">
        <text>ATP + protein L-histidine = ADP + protein N-phospho-L-histidine.</text>
        <dbReference type="EC" id="2.7.13.3"/>
    </reaction>
</comment>
<dbReference type="InterPro" id="IPR003661">
    <property type="entry name" value="HisK_dim/P_dom"/>
</dbReference>
<dbReference type="Pfam" id="PF00512">
    <property type="entry name" value="HisKA"/>
    <property type="match status" value="1"/>
</dbReference>
<dbReference type="Gene3D" id="1.10.287.130">
    <property type="match status" value="1"/>
</dbReference>
<evidence type="ECO:0000256" key="6">
    <source>
        <dbReference type="ARBA" id="ARBA00023012"/>
    </source>
</evidence>
<keyword evidence="3" id="KW-0597">Phosphoprotein</keyword>
<organism evidence="9 10">
    <name type="scientific">Fodinibius sediminis</name>
    <dbReference type="NCBI Taxonomy" id="1214077"/>
    <lineage>
        <taxon>Bacteria</taxon>
        <taxon>Pseudomonadati</taxon>
        <taxon>Balneolota</taxon>
        <taxon>Balneolia</taxon>
        <taxon>Balneolales</taxon>
        <taxon>Balneolaceae</taxon>
        <taxon>Fodinibius</taxon>
    </lineage>
</organism>
<sequence>MRPARLVLSGGDCTDSPSRDNERYNRKRLEEAYRYVFERLPGDEKVTERLSTLISKIPVAESAFLYLCLEQDLLLAKSGSREKGTAIGEENEPLLFSNIPLRKAKCHFQPMTINGHVVGYISIGLTSSLSNILLKELADAYAVLMAHELEKMRKELEMETRMQEVAAREKELEKVQEYNHKLLSITSHDLTSPINAISGYVDLIGKYLEQHDSDDQLQRYHERINLGLSEVNGMLRQFSDLSKIESGRVYLNTVDVNLNWPVKKVCDLLESRAVTKGLDFRVELSGEPMFVKADVVKLKRIVYNLVSNAIKYTPEGGEVVVRLIPVDGQARLLVKDTGVGIKKEDQSKIFLPAVKLGEAKSDVLSSGFGLYIASFFADLMDGSITLASKLQQGSLFTVSLPRIQAY</sequence>
<evidence type="ECO:0000256" key="1">
    <source>
        <dbReference type="ARBA" id="ARBA00000085"/>
    </source>
</evidence>
<evidence type="ECO:0000256" key="3">
    <source>
        <dbReference type="ARBA" id="ARBA00022553"/>
    </source>
</evidence>
<dbReference type="SUPFAM" id="SSF47384">
    <property type="entry name" value="Homodimeric domain of signal transducing histidine kinase"/>
    <property type="match status" value="1"/>
</dbReference>
<protein>
    <recommendedName>
        <fullName evidence="2">histidine kinase</fullName>
        <ecNumber evidence="2">2.7.13.3</ecNumber>
    </recommendedName>
</protein>
<evidence type="ECO:0000256" key="2">
    <source>
        <dbReference type="ARBA" id="ARBA00012438"/>
    </source>
</evidence>
<name>A0A521CJJ7_9BACT</name>
<evidence type="ECO:0000256" key="4">
    <source>
        <dbReference type="ARBA" id="ARBA00022679"/>
    </source>
</evidence>
<proteinExistence type="predicted"/>
<dbReference type="InterPro" id="IPR005467">
    <property type="entry name" value="His_kinase_dom"/>
</dbReference>
<dbReference type="PANTHER" id="PTHR43711">
    <property type="entry name" value="TWO-COMPONENT HISTIDINE KINASE"/>
    <property type="match status" value="1"/>
</dbReference>
<dbReference type="PANTHER" id="PTHR43711:SF26">
    <property type="entry name" value="SENSOR HISTIDINE KINASE RCSC"/>
    <property type="match status" value="1"/>
</dbReference>
<dbReference type="OrthoDB" id="9757990at2"/>
<keyword evidence="6" id="KW-0902">Two-component regulatory system</keyword>
<dbReference type="SUPFAM" id="SSF55874">
    <property type="entry name" value="ATPase domain of HSP90 chaperone/DNA topoisomerase II/histidine kinase"/>
    <property type="match status" value="1"/>
</dbReference>
<dbReference type="RefSeq" id="WP_142714121.1">
    <property type="nucleotide sequence ID" value="NZ_FXTH01000006.1"/>
</dbReference>
<dbReference type="InterPro" id="IPR036097">
    <property type="entry name" value="HisK_dim/P_sf"/>
</dbReference>
<keyword evidence="4" id="KW-0808">Transferase</keyword>
<keyword evidence="10" id="KW-1185">Reference proteome</keyword>
<evidence type="ECO:0000313" key="9">
    <source>
        <dbReference type="EMBL" id="SMO59633.1"/>
    </source>
</evidence>
<reference evidence="9 10" key="1">
    <citation type="submission" date="2017-05" db="EMBL/GenBank/DDBJ databases">
        <authorList>
            <person name="Varghese N."/>
            <person name="Submissions S."/>
        </authorList>
    </citation>
    <scope>NUCLEOTIDE SEQUENCE [LARGE SCALE GENOMIC DNA]</scope>
    <source>
        <strain evidence="9 10">DSM 21194</strain>
    </source>
</reference>
<dbReference type="GO" id="GO:0000155">
    <property type="term" value="F:phosphorelay sensor kinase activity"/>
    <property type="evidence" value="ECO:0007669"/>
    <property type="project" value="InterPro"/>
</dbReference>
<dbReference type="AlphaFoldDB" id="A0A521CJJ7"/>
<dbReference type="PROSITE" id="PS50109">
    <property type="entry name" value="HIS_KIN"/>
    <property type="match status" value="1"/>
</dbReference>
<accession>A0A521CJJ7</accession>
<dbReference type="EC" id="2.7.13.3" evidence="2"/>
<dbReference type="PRINTS" id="PR00344">
    <property type="entry name" value="BCTRLSENSOR"/>
</dbReference>
<dbReference type="Gene3D" id="3.30.565.10">
    <property type="entry name" value="Histidine kinase-like ATPase, C-terminal domain"/>
    <property type="match status" value="1"/>
</dbReference>
<dbReference type="EMBL" id="FXTH01000006">
    <property type="protein sequence ID" value="SMO59633.1"/>
    <property type="molecule type" value="Genomic_DNA"/>
</dbReference>
<feature type="domain" description="Histidine kinase" evidence="8">
    <location>
        <begin position="185"/>
        <end position="404"/>
    </location>
</feature>